<evidence type="ECO:0000256" key="2">
    <source>
        <dbReference type="SAM" id="Phobius"/>
    </source>
</evidence>
<dbReference type="GeneID" id="26970195"/>
<keyword evidence="2" id="KW-0472">Membrane</keyword>
<keyword evidence="4" id="KW-1185">Reference proteome</keyword>
<keyword evidence="2" id="KW-0812">Transmembrane</keyword>
<protein>
    <submittedName>
        <fullName evidence="3">Uncharacterized protein</fullName>
    </submittedName>
</protein>
<sequence>MDLIISYHVITGNKRQQKRNANQYQPLPGAGQREVKKSPTSSTRQLGAFIGAVSNVPASLALFASFLVAKSHLSPTNRKPSRCVQDYGWWRGDCGEDGSESIGGRSGDGGAKWDSS</sequence>
<accession>A0A0A2V710</accession>
<dbReference type="RefSeq" id="XP_015703570.1">
    <property type="nucleotide sequence ID" value="XM_015846766.1"/>
</dbReference>
<reference evidence="3 4" key="1">
    <citation type="journal article" date="2011" name="PLoS Genet.">
        <title>Comparative genomic analysis of human fungal pathogens causing paracoccidioidomycosis.</title>
        <authorList>
            <person name="Desjardins C.A."/>
            <person name="Champion M.D."/>
            <person name="Holder J.W."/>
            <person name="Muszewska A."/>
            <person name="Goldberg J."/>
            <person name="Bailao A.M."/>
            <person name="Brigido M.M."/>
            <person name="Ferreira M.E."/>
            <person name="Garcia A.M."/>
            <person name="Grynberg M."/>
            <person name="Gujja S."/>
            <person name="Heiman D.I."/>
            <person name="Henn M.R."/>
            <person name="Kodira C.D."/>
            <person name="Leon-Narvaez H."/>
            <person name="Longo L.V."/>
            <person name="Ma L.J."/>
            <person name="Malavazi I."/>
            <person name="Matsuo A.L."/>
            <person name="Morais F.V."/>
            <person name="Pereira M."/>
            <person name="Rodriguez-Brito S."/>
            <person name="Sakthikumar S."/>
            <person name="Salem-Izacc S.M."/>
            <person name="Sykes S.M."/>
            <person name="Teixeira M.M."/>
            <person name="Vallejo M.C."/>
            <person name="Walter M.E."/>
            <person name="Yandava C."/>
            <person name="Young S."/>
            <person name="Zeng Q."/>
            <person name="Zucker J."/>
            <person name="Felipe M.S."/>
            <person name="Goldman G.H."/>
            <person name="Haas B.J."/>
            <person name="McEwen J.G."/>
            <person name="Nino-Vega G."/>
            <person name="Puccia R."/>
            <person name="San-Blas G."/>
            <person name="Soares C.M."/>
            <person name="Birren B.W."/>
            <person name="Cuomo C.A."/>
        </authorList>
    </citation>
    <scope>NUCLEOTIDE SEQUENCE [LARGE SCALE GENOMIC DNA]</scope>
    <source>
        <strain evidence="4">ATCC MYA-826 / Pb01</strain>
    </source>
</reference>
<feature type="region of interest" description="Disordered" evidence="1">
    <location>
        <begin position="15"/>
        <end position="41"/>
    </location>
</feature>
<keyword evidence="2" id="KW-1133">Transmembrane helix</keyword>
<dbReference type="KEGG" id="pbl:PAAG_11056"/>
<feature type="region of interest" description="Disordered" evidence="1">
    <location>
        <begin position="96"/>
        <end position="116"/>
    </location>
</feature>
<proteinExistence type="predicted"/>
<evidence type="ECO:0000313" key="4">
    <source>
        <dbReference type="Proteomes" id="UP000002059"/>
    </source>
</evidence>
<organism evidence="3 4">
    <name type="scientific">Paracoccidioides lutzii (strain ATCC MYA-826 / Pb01)</name>
    <name type="common">Paracoccidioides brasiliensis</name>
    <dbReference type="NCBI Taxonomy" id="502779"/>
    <lineage>
        <taxon>Eukaryota</taxon>
        <taxon>Fungi</taxon>
        <taxon>Dikarya</taxon>
        <taxon>Ascomycota</taxon>
        <taxon>Pezizomycotina</taxon>
        <taxon>Eurotiomycetes</taxon>
        <taxon>Eurotiomycetidae</taxon>
        <taxon>Onygenales</taxon>
        <taxon>Ajellomycetaceae</taxon>
        <taxon>Paracoccidioides</taxon>
    </lineage>
</organism>
<dbReference type="AlphaFoldDB" id="A0A0A2V710"/>
<feature type="transmembrane region" description="Helical" evidence="2">
    <location>
        <begin position="46"/>
        <end position="69"/>
    </location>
</feature>
<dbReference type="HOGENOM" id="CLU_2097547_0_0_1"/>
<name>A0A0A2V710_PARBA</name>
<dbReference type="VEuPathDB" id="FungiDB:PAAG_11056"/>
<dbReference type="EMBL" id="KN293992">
    <property type="protein sequence ID" value="KGQ02107.1"/>
    <property type="molecule type" value="Genomic_DNA"/>
</dbReference>
<evidence type="ECO:0000313" key="3">
    <source>
        <dbReference type="EMBL" id="KGQ02107.1"/>
    </source>
</evidence>
<dbReference type="Proteomes" id="UP000002059">
    <property type="component" value="Partially assembled WGS sequence"/>
</dbReference>
<evidence type="ECO:0000256" key="1">
    <source>
        <dbReference type="SAM" id="MobiDB-lite"/>
    </source>
</evidence>
<gene>
    <name evidence="3" type="ORF">PAAG_11056</name>
</gene>